<dbReference type="EMBL" id="SWFT01000120">
    <property type="protein sequence ID" value="KAA8899800.1"/>
    <property type="molecule type" value="Genomic_DNA"/>
</dbReference>
<evidence type="ECO:0000313" key="1">
    <source>
        <dbReference type="EMBL" id="KAA8899800.1"/>
    </source>
</evidence>
<organism evidence="1 2">
    <name type="scientific">Diutina rugosa</name>
    <name type="common">Yeast</name>
    <name type="synonym">Candida rugosa</name>
    <dbReference type="NCBI Taxonomy" id="5481"/>
    <lineage>
        <taxon>Eukaryota</taxon>
        <taxon>Fungi</taxon>
        <taxon>Dikarya</taxon>
        <taxon>Ascomycota</taxon>
        <taxon>Saccharomycotina</taxon>
        <taxon>Pichiomycetes</taxon>
        <taxon>Debaryomycetaceae</taxon>
        <taxon>Diutina</taxon>
    </lineage>
</organism>
<proteinExistence type="predicted"/>
<reference evidence="1 2" key="1">
    <citation type="submission" date="2019-07" db="EMBL/GenBank/DDBJ databases">
        <title>Genome assembly of two rare yeast pathogens: Diutina rugosa and Trichomonascus ciferrii.</title>
        <authorList>
            <person name="Mixao V."/>
            <person name="Saus E."/>
            <person name="Hansen A."/>
            <person name="Lass-Flor C."/>
            <person name="Gabaldon T."/>
        </authorList>
    </citation>
    <scope>NUCLEOTIDE SEQUENCE [LARGE SCALE GENOMIC DNA]</scope>
    <source>
        <strain evidence="1 2">CBS 613</strain>
    </source>
</reference>
<dbReference type="AlphaFoldDB" id="A0A642UIQ3"/>
<name>A0A642UIQ3_DIURU</name>
<gene>
    <name evidence="1" type="ORF">DIURU_004057</name>
</gene>
<comment type="caution">
    <text evidence="1">The sequence shown here is derived from an EMBL/GenBank/DDBJ whole genome shotgun (WGS) entry which is preliminary data.</text>
</comment>
<dbReference type="VEuPathDB" id="FungiDB:DIURU_004057"/>
<keyword evidence="2" id="KW-1185">Reference proteome</keyword>
<sequence length="574" mass="64372">MSEPPQSDPKMRLLPLIQSPEDLLDKLSRLKDAAFRADVEGYTESFNAYLKQWVDQVLPTTANRISIDINASAQSNLSNIQKTVVVQELAAAFVNEVGDVKYEAGNLDSVSNVLHLLKKSYRLVDHLEPTTTAKIAINLFPNITTYPEHFQTVLDDFNTIIEGLETPVKYKSMARGQVRGKILLLLNTLPSLVYTDDNEIAAWKSKHLSDLYEPWWGSPPSVSSQGTTDTEWERFKPRTKSVLETHDFFGYDNETQTSRSSVPDDRNMARSQLISDHLARGINLLTNYCREFADGSSQPSSSEEKTVAMIHSTFERFQEYPFDDYDDSTDLILQVGPQLVDVFLAIPRLHDSKLDVSRIILTFASVISQVVLTRIESRGPMAFLTFTDSCSFVVSRSVISKFKKTSPYVAKVPWGEIVVEGTGTLKVVDNSGQSVAVKAFYAPKGINKPMMLYDNQKVTSSMSDAIPAVINVGKIPHDCHFEEDVACDFEEYNACDFEEDDAFIKGGVLLGKGAIDVLKCKDGLRIPLRSSPKLARMIKVWAFMRDLYVGERTELRSRLTVAEMKSLLDELNDI</sequence>
<protein>
    <submittedName>
        <fullName evidence="1">Uncharacterized protein</fullName>
    </submittedName>
</protein>
<evidence type="ECO:0000313" key="2">
    <source>
        <dbReference type="Proteomes" id="UP000449547"/>
    </source>
</evidence>
<accession>A0A642UIQ3</accession>
<dbReference type="RefSeq" id="XP_034011078.1">
    <property type="nucleotide sequence ID" value="XM_034156888.1"/>
</dbReference>
<dbReference type="GeneID" id="54782708"/>
<dbReference type="Proteomes" id="UP000449547">
    <property type="component" value="Unassembled WGS sequence"/>
</dbReference>